<name>A0A919M930_9ACTN</name>
<evidence type="ECO:0000313" key="2">
    <source>
        <dbReference type="Proteomes" id="UP000619479"/>
    </source>
</evidence>
<protein>
    <submittedName>
        <fullName evidence="1">Uncharacterized protein</fullName>
    </submittedName>
</protein>
<dbReference type="EMBL" id="BOMH01000056">
    <property type="protein sequence ID" value="GID69023.1"/>
    <property type="molecule type" value="Genomic_DNA"/>
</dbReference>
<dbReference type="Proteomes" id="UP000619479">
    <property type="component" value="Unassembled WGS sequence"/>
</dbReference>
<gene>
    <name evidence="1" type="ORF">Acy02nite_69040</name>
</gene>
<dbReference type="AlphaFoldDB" id="A0A919M930"/>
<sequence>MVRPGLPWFYSTFNAPTGHWLASETSFSPLLARFAMRGLGLRRTALPGCRSAVVRLSHRLCLSEVLIWPFMASEGTPRSGLAAFNVPFQGGHGDRSGGTFSGISWGRGSNVVT</sequence>
<comment type="caution">
    <text evidence="1">The sequence shown here is derived from an EMBL/GenBank/DDBJ whole genome shotgun (WGS) entry which is preliminary data.</text>
</comment>
<accession>A0A919M930</accession>
<keyword evidence="2" id="KW-1185">Reference proteome</keyword>
<proteinExistence type="predicted"/>
<reference evidence="1" key="1">
    <citation type="submission" date="2021-01" db="EMBL/GenBank/DDBJ databases">
        <title>Whole genome shotgun sequence of Actinoplanes cyaneus NBRC 14990.</title>
        <authorList>
            <person name="Komaki H."/>
            <person name="Tamura T."/>
        </authorList>
    </citation>
    <scope>NUCLEOTIDE SEQUENCE</scope>
    <source>
        <strain evidence="1">NBRC 14990</strain>
    </source>
</reference>
<evidence type="ECO:0000313" key="1">
    <source>
        <dbReference type="EMBL" id="GID69023.1"/>
    </source>
</evidence>
<organism evidence="1 2">
    <name type="scientific">Actinoplanes cyaneus</name>
    <dbReference type="NCBI Taxonomy" id="52696"/>
    <lineage>
        <taxon>Bacteria</taxon>
        <taxon>Bacillati</taxon>
        <taxon>Actinomycetota</taxon>
        <taxon>Actinomycetes</taxon>
        <taxon>Micromonosporales</taxon>
        <taxon>Micromonosporaceae</taxon>
        <taxon>Actinoplanes</taxon>
    </lineage>
</organism>